<keyword evidence="4" id="KW-0804">Transcription</keyword>
<comment type="similarity">
    <text evidence="1">Belongs to the sigma-70 factor family. ECF subfamily.</text>
</comment>
<evidence type="ECO:0000259" key="6">
    <source>
        <dbReference type="Pfam" id="PF08281"/>
    </source>
</evidence>
<evidence type="ECO:0000256" key="4">
    <source>
        <dbReference type="ARBA" id="ARBA00023163"/>
    </source>
</evidence>
<feature type="domain" description="RNA polymerase sigma factor 70 region 4 type 2" evidence="6">
    <location>
        <begin position="132"/>
        <end position="180"/>
    </location>
</feature>
<dbReference type="NCBIfam" id="TIGR02985">
    <property type="entry name" value="Sig70_bacteroi1"/>
    <property type="match status" value="1"/>
</dbReference>
<dbReference type="Pfam" id="PF08281">
    <property type="entry name" value="Sigma70_r4_2"/>
    <property type="match status" value="1"/>
</dbReference>
<evidence type="ECO:0000259" key="5">
    <source>
        <dbReference type="Pfam" id="PF04542"/>
    </source>
</evidence>
<dbReference type="Gene3D" id="1.10.10.10">
    <property type="entry name" value="Winged helix-like DNA-binding domain superfamily/Winged helix DNA-binding domain"/>
    <property type="match status" value="1"/>
</dbReference>
<dbReference type="InterPro" id="IPR014284">
    <property type="entry name" value="RNA_pol_sigma-70_dom"/>
</dbReference>
<protein>
    <submittedName>
        <fullName evidence="7">RNA polymerase sigma-70 factor (ECF subfamily)</fullName>
    </submittedName>
</protein>
<feature type="domain" description="RNA polymerase sigma-70 region 2" evidence="5">
    <location>
        <begin position="29"/>
        <end position="91"/>
    </location>
</feature>
<dbReference type="Proteomes" id="UP000283387">
    <property type="component" value="Unassembled WGS sequence"/>
</dbReference>
<dbReference type="NCBIfam" id="TIGR02937">
    <property type="entry name" value="sigma70-ECF"/>
    <property type="match status" value="1"/>
</dbReference>
<gene>
    <name evidence="7" type="ORF">BC643_1289</name>
</gene>
<dbReference type="InterPro" id="IPR013325">
    <property type="entry name" value="RNA_pol_sigma_r2"/>
</dbReference>
<dbReference type="GO" id="GO:0003677">
    <property type="term" value="F:DNA binding"/>
    <property type="evidence" value="ECO:0007669"/>
    <property type="project" value="InterPro"/>
</dbReference>
<sequence length="205" mass="24351">MTSESSNTDKSTLLFQQFKKGDPKALEELFHRTFPRLVDFASKITKDAQVAEDILQDVFIKVWEKKDEIESINIEGYLFRMVRNQCLDYIKFIKVIGEKDFELNSLRKFEELYRIDFIRDEPYLLIQEELKQEIERTIESLPPRCKEVFLLSKMDGLKNREIAEKLEINIKNVERHLARAAQTFKERFPNDVPLAIIILVLKNFF</sequence>
<dbReference type="GO" id="GO:0006352">
    <property type="term" value="P:DNA-templated transcription initiation"/>
    <property type="evidence" value="ECO:0007669"/>
    <property type="project" value="InterPro"/>
</dbReference>
<dbReference type="InterPro" id="IPR014327">
    <property type="entry name" value="RNA_pol_sigma70_bacteroid"/>
</dbReference>
<dbReference type="AlphaFoldDB" id="A0A419W664"/>
<dbReference type="InterPro" id="IPR013249">
    <property type="entry name" value="RNA_pol_sigma70_r4_t2"/>
</dbReference>
<dbReference type="EMBL" id="RAPN01000001">
    <property type="protein sequence ID" value="RKD90944.1"/>
    <property type="molecule type" value="Genomic_DNA"/>
</dbReference>
<dbReference type="InterPro" id="IPR039425">
    <property type="entry name" value="RNA_pol_sigma-70-like"/>
</dbReference>
<dbReference type="RefSeq" id="WP_120272298.1">
    <property type="nucleotide sequence ID" value="NZ_RAPN01000001.1"/>
</dbReference>
<organism evidence="7 8">
    <name type="scientific">Mangrovibacterium diazotrophicum</name>
    <dbReference type="NCBI Taxonomy" id="1261403"/>
    <lineage>
        <taxon>Bacteria</taxon>
        <taxon>Pseudomonadati</taxon>
        <taxon>Bacteroidota</taxon>
        <taxon>Bacteroidia</taxon>
        <taxon>Marinilabiliales</taxon>
        <taxon>Prolixibacteraceae</taxon>
        <taxon>Mangrovibacterium</taxon>
    </lineage>
</organism>
<dbReference type="Gene3D" id="1.10.1740.10">
    <property type="match status" value="1"/>
</dbReference>
<keyword evidence="8" id="KW-1185">Reference proteome</keyword>
<proteinExistence type="inferred from homology"/>
<accession>A0A419W664</accession>
<dbReference type="OrthoDB" id="9782991at2"/>
<keyword evidence="3" id="KW-0731">Sigma factor</keyword>
<dbReference type="InterPro" id="IPR036388">
    <property type="entry name" value="WH-like_DNA-bd_sf"/>
</dbReference>
<dbReference type="InterPro" id="IPR007627">
    <property type="entry name" value="RNA_pol_sigma70_r2"/>
</dbReference>
<comment type="caution">
    <text evidence="7">The sequence shown here is derived from an EMBL/GenBank/DDBJ whole genome shotgun (WGS) entry which is preliminary data.</text>
</comment>
<dbReference type="InterPro" id="IPR013324">
    <property type="entry name" value="RNA_pol_sigma_r3/r4-like"/>
</dbReference>
<evidence type="ECO:0000313" key="7">
    <source>
        <dbReference type="EMBL" id="RKD90944.1"/>
    </source>
</evidence>
<dbReference type="PANTHER" id="PTHR43133:SF46">
    <property type="entry name" value="RNA POLYMERASE SIGMA-70 FACTOR ECF SUBFAMILY"/>
    <property type="match status" value="1"/>
</dbReference>
<dbReference type="PANTHER" id="PTHR43133">
    <property type="entry name" value="RNA POLYMERASE ECF-TYPE SIGMA FACTO"/>
    <property type="match status" value="1"/>
</dbReference>
<dbReference type="GO" id="GO:0016987">
    <property type="term" value="F:sigma factor activity"/>
    <property type="evidence" value="ECO:0007669"/>
    <property type="project" value="UniProtKB-KW"/>
</dbReference>
<evidence type="ECO:0000313" key="8">
    <source>
        <dbReference type="Proteomes" id="UP000283387"/>
    </source>
</evidence>
<dbReference type="SUPFAM" id="SSF88946">
    <property type="entry name" value="Sigma2 domain of RNA polymerase sigma factors"/>
    <property type="match status" value="1"/>
</dbReference>
<dbReference type="SUPFAM" id="SSF88659">
    <property type="entry name" value="Sigma3 and sigma4 domains of RNA polymerase sigma factors"/>
    <property type="match status" value="1"/>
</dbReference>
<evidence type="ECO:0000256" key="3">
    <source>
        <dbReference type="ARBA" id="ARBA00023082"/>
    </source>
</evidence>
<evidence type="ECO:0000256" key="1">
    <source>
        <dbReference type="ARBA" id="ARBA00010641"/>
    </source>
</evidence>
<dbReference type="Pfam" id="PF04542">
    <property type="entry name" value="Sigma70_r2"/>
    <property type="match status" value="1"/>
</dbReference>
<name>A0A419W664_9BACT</name>
<keyword evidence="2" id="KW-0805">Transcription regulation</keyword>
<evidence type="ECO:0000256" key="2">
    <source>
        <dbReference type="ARBA" id="ARBA00023015"/>
    </source>
</evidence>
<reference evidence="7 8" key="1">
    <citation type="submission" date="2018-09" db="EMBL/GenBank/DDBJ databases">
        <title>Genomic Encyclopedia of Archaeal and Bacterial Type Strains, Phase II (KMG-II): from individual species to whole genera.</title>
        <authorList>
            <person name="Goeker M."/>
        </authorList>
    </citation>
    <scope>NUCLEOTIDE SEQUENCE [LARGE SCALE GENOMIC DNA]</scope>
    <source>
        <strain evidence="7 8">DSM 27148</strain>
    </source>
</reference>